<dbReference type="EMBL" id="CP045835">
    <property type="protein sequence ID" value="QGG51629.1"/>
    <property type="molecule type" value="Genomic_DNA"/>
</dbReference>
<keyword evidence="2" id="KW-1185">Reference proteome</keyword>
<reference evidence="1 2" key="1">
    <citation type="submission" date="2019-11" db="EMBL/GenBank/DDBJ databases">
        <title>Whole Genome Sequencing and Comparative Genomic Analyses of Lysinibacillus pakistanensis LZH-9, a Halotolerant Strain with Excellent COD Removal Capability.</title>
        <authorList>
            <person name="Zhou H."/>
        </authorList>
    </citation>
    <scope>NUCLEOTIDE SEQUENCE [LARGE SCALE GENOMIC DNA]</scope>
    <source>
        <strain evidence="1 2">LZH-9</strain>
    </source>
</reference>
<evidence type="ECO:0000313" key="2">
    <source>
        <dbReference type="Proteomes" id="UP000373269"/>
    </source>
</evidence>
<protein>
    <submittedName>
        <fullName evidence="1">Uncharacterized protein</fullName>
    </submittedName>
</protein>
<dbReference type="RefSeq" id="WP_369595788.1">
    <property type="nucleotide sequence ID" value="NZ_CP045835.1"/>
</dbReference>
<gene>
    <name evidence="1" type="ORF">GDS87_12010</name>
</gene>
<proteinExistence type="predicted"/>
<sequence length="87" mass="10143">MSNEGRKNKPVSFNINDELELALLKHAEQINPLTGKPQNFSKYVKRLIEKDMKQGPNSEIRIDRNDPILHEDEEYTIETKEAMNSFL</sequence>
<accession>A0ABX6DF34</accession>
<organism evidence="1 2">
    <name type="scientific">Lysinibacillus pakistanensis</name>
    <dbReference type="NCBI Taxonomy" id="759811"/>
    <lineage>
        <taxon>Bacteria</taxon>
        <taxon>Bacillati</taxon>
        <taxon>Bacillota</taxon>
        <taxon>Bacilli</taxon>
        <taxon>Bacillales</taxon>
        <taxon>Bacillaceae</taxon>
        <taxon>Lysinibacillus</taxon>
    </lineage>
</organism>
<name>A0ABX6DF34_9BACI</name>
<dbReference type="Proteomes" id="UP000373269">
    <property type="component" value="Chromosome"/>
</dbReference>
<evidence type="ECO:0000313" key="1">
    <source>
        <dbReference type="EMBL" id="QGG51629.1"/>
    </source>
</evidence>